<dbReference type="PANTHER" id="PTHR47331">
    <property type="entry name" value="PHD-TYPE DOMAIN-CONTAINING PROTEIN"/>
    <property type="match status" value="1"/>
</dbReference>
<evidence type="ECO:0000259" key="2">
    <source>
        <dbReference type="PROSITE" id="PS50175"/>
    </source>
</evidence>
<dbReference type="PANTHER" id="PTHR47331:SF5">
    <property type="entry name" value="RIBONUCLEASE H"/>
    <property type="match status" value="1"/>
</dbReference>
<dbReference type="Gene3D" id="1.10.340.70">
    <property type="match status" value="1"/>
</dbReference>
<dbReference type="GO" id="GO:0004190">
    <property type="term" value="F:aspartic-type endopeptidase activity"/>
    <property type="evidence" value="ECO:0007669"/>
    <property type="project" value="InterPro"/>
</dbReference>
<keyword evidence="4" id="KW-1185">Reference proteome</keyword>
<dbReference type="GO" id="GO:0042575">
    <property type="term" value="C:DNA polymerase complex"/>
    <property type="evidence" value="ECO:0007669"/>
    <property type="project" value="UniProtKB-ARBA"/>
</dbReference>
<dbReference type="PROSITE" id="PS50175">
    <property type="entry name" value="ASP_PROT_RETROV"/>
    <property type="match status" value="1"/>
</dbReference>
<proteinExistence type="predicted"/>
<dbReference type="InterPro" id="IPR021109">
    <property type="entry name" value="Peptidase_aspartic_dom_sf"/>
</dbReference>
<dbReference type="InterPro" id="IPR040676">
    <property type="entry name" value="DUF5641"/>
</dbReference>
<feature type="domain" description="Peptidase A2" evidence="2">
    <location>
        <begin position="464"/>
        <end position="500"/>
    </location>
</feature>
<evidence type="ECO:0000313" key="5">
    <source>
        <dbReference type="RefSeq" id="XP_033158470.1"/>
    </source>
</evidence>
<dbReference type="Proteomes" id="UP000515162">
    <property type="component" value="Chromosome 3L"/>
</dbReference>
<dbReference type="RefSeq" id="XP_033158470.1">
    <property type="nucleotide sequence ID" value="XM_033302579.1"/>
</dbReference>
<dbReference type="InterPro" id="IPR005312">
    <property type="entry name" value="DUF1759"/>
</dbReference>
<dbReference type="InterPro" id="IPR001995">
    <property type="entry name" value="Peptidase_A2_cat"/>
</dbReference>
<gene>
    <name evidence="5" type="primary">LOC117139899</name>
</gene>
<accession>A0A6P8JQR2</accession>
<keyword evidence="1" id="KW-0378">Hydrolase</keyword>
<dbReference type="InterPro" id="IPR043502">
    <property type="entry name" value="DNA/RNA_pol_sf"/>
</dbReference>
<dbReference type="Pfam" id="PF17921">
    <property type="entry name" value="Integrase_H2C2"/>
    <property type="match status" value="1"/>
</dbReference>
<dbReference type="Pfam" id="PF03564">
    <property type="entry name" value="DUF1759"/>
    <property type="match status" value="1"/>
</dbReference>
<dbReference type="PROSITE" id="PS50994">
    <property type="entry name" value="INTEGRASE"/>
    <property type="match status" value="1"/>
</dbReference>
<dbReference type="Pfam" id="PF18701">
    <property type="entry name" value="DUF5641"/>
    <property type="match status" value="1"/>
</dbReference>
<dbReference type="GeneID" id="117139899"/>
<dbReference type="InterPro" id="IPR041588">
    <property type="entry name" value="Integrase_H2C2"/>
</dbReference>
<dbReference type="GO" id="GO:0003676">
    <property type="term" value="F:nucleic acid binding"/>
    <property type="evidence" value="ECO:0007669"/>
    <property type="project" value="InterPro"/>
</dbReference>
<evidence type="ECO:0000259" key="3">
    <source>
        <dbReference type="PROSITE" id="PS50994"/>
    </source>
</evidence>
<dbReference type="InterPro" id="IPR012337">
    <property type="entry name" value="RNaseH-like_sf"/>
</dbReference>
<feature type="domain" description="Integrase catalytic" evidence="3">
    <location>
        <begin position="1024"/>
        <end position="1212"/>
    </location>
</feature>
<dbReference type="InterPro" id="IPR036397">
    <property type="entry name" value="RNaseH_sf"/>
</dbReference>
<organism evidence="4 5">
    <name type="scientific">Drosophila mauritiana</name>
    <name type="common">Fruit fly</name>
    <dbReference type="NCBI Taxonomy" id="7226"/>
    <lineage>
        <taxon>Eukaryota</taxon>
        <taxon>Metazoa</taxon>
        <taxon>Ecdysozoa</taxon>
        <taxon>Arthropoda</taxon>
        <taxon>Hexapoda</taxon>
        <taxon>Insecta</taxon>
        <taxon>Pterygota</taxon>
        <taxon>Neoptera</taxon>
        <taxon>Endopterygota</taxon>
        <taxon>Diptera</taxon>
        <taxon>Brachycera</taxon>
        <taxon>Muscomorpha</taxon>
        <taxon>Ephydroidea</taxon>
        <taxon>Drosophilidae</taxon>
        <taxon>Drosophila</taxon>
        <taxon>Sophophora</taxon>
    </lineage>
</organism>
<dbReference type="InterPro" id="IPR001584">
    <property type="entry name" value="Integrase_cat-core"/>
</dbReference>
<evidence type="ECO:0000256" key="1">
    <source>
        <dbReference type="ARBA" id="ARBA00022801"/>
    </source>
</evidence>
<sequence>MSKFDQLVRVQTDRIESLKRLFSNVKKDSSARKTEIYFEKRLNQIDEFNKEFHQAHHTLICMADYEESVYKQQNTISQFEDLGMEVYCFVAEEKKRIYPVTVTHNESTNSTITTHVEEVRIPLPKLPVPKFSGNCADWPSFHDAFLRLIHNNERLDKIQRFHFLKEALPVGLDNDIRQIALTEANYEVAWTTLLQRYNNPRIVFASHMNMLYNLPSLSKEKSADIRSMVSTVNVCIAACNTVKAPLQGGDFWLTHYLTTKLPKDTHTAWEHHLGSKIDVPSYKDLQQFLNDRLVTLDAIESRNACSGMKQSNETSEGTKRVRVHSAHTRSGASASACYHCGSLHILRRCPQFLSMDCYQRKEVASKAKLCLNCLGKSHTQASCPSNKNCLHCGQRHHTMLHFPVTQPTLIPSSTSCQSSAASSDAKPTLQCMSTTTSSMTHRKVLLATARVVLSNTQTGCQATVNALLDQGSEATIISEHAVQSLQLSRSTTRTSITGVGQDSGRRCKFIVSCSVQTATNPNFSLKVDDAYVLNTLTSHMPSQSFPAGNWSHIHGLMLADPYYYRSKRIDIIFGADLMAQLLLPGTKIGLPNEPIAQNTQLGWVLLGNVGNTHITRHIRCNHAIINSEELLKVFCEVESVPERPKLSKEDQWCESFFKQTHQRQPDGSYQVRLPFKRNFDPSMTLGKSHQIALNRYLQLERRLQRDPDKWRRYCKGIEEYFQLGQITLAETSENSTITTDSYGQHVASCVLPHHAVFKEESLTTKQRIVFDASARTSNGRSLNDVLCVGPTLQNDLPAVLLNWRQYQFVFTADIQRMYRCINVHPDDTQYQRILWRAADGVIKQHCLTTVTFGTASAPYTAIRVIHQIAEDTQTKHPMASNVLKNEMYVDDILSGDHSQEAAIRKSLQTMLALKSSGMELRKWASNDQELMATIPLEHRCKQTSLSWDNADTIKTLDLVIQHSHQLTLHGGAQLTLSHIRYKFWIPRGRQAVRRIIRKCVPCFKVAPVVAKQLMGDLPVHRVNPPTRPFITTGVDYTGAIELQAARVRGSTTYKGYVAIFICLATKAVHLEAVTGLSTEHFLQAFTRFTGRRGQVQHMYSDNGTNFVGASTSLNQPITCKAALNESTCQHGTRWHFTPPYSPNFGGIWEANVKAMKHHLKRIVGSHKQTYEELTTVLIRIEACLNSRPLCPLTADPDDLEVLTPAHFLIGDALLAPPQGRPNNKPLRELFLAQQHMMRQFWSQWSRDWLSHLQTRPKWCQIKENLNINDLVIIKDDNLPPAKWTIGRVVELHPGTDSLVRVVTLKTKSGIQKRSITKLCPLPIST</sequence>
<protein>
    <submittedName>
        <fullName evidence="5">Uncharacterized protein LOC117139899</fullName>
    </submittedName>
</protein>
<dbReference type="SUPFAM" id="SSF56672">
    <property type="entry name" value="DNA/RNA polymerases"/>
    <property type="match status" value="1"/>
</dbReference>
<dbReference type="SUPFAM" id="SSF53098">
    <property type="entry name" value="Ribonuclease H-like"/>
    <property type="match status" value="1"/>
</dbReference>
<dbReference type="GO" id="GO:0071897">
    <property type="term" value="P:DNA biosynthetic process"/>
    <property type="evidence" value="ECO:0007669"/>
    <property type="project" value="UniProtKB-ARBA"/>
</dbReference>
<dbReference type="Gene3D" id="3.30.420.10">
    <property type="entry name" value="Ribonuclease H-like superfamily/Ribonuclease H"/>
    <property type="match status" value="1"/>
</dbReference>
<dbReference type="GO" id="GO:0015074">
    <property type="term" value="P:DNA integration"/>
    <property type="evidence" value="ECO:0007669"/>
    <property type="project" value="InterPro"/>
</dbReference>
<dbReference type="Gene3D" id="2.40.70.10">
    <property type="entry name" value="Acid Proteases"/>
    <property type="match status" value="1"/>
</dbReference>
<evidence type="ECO:0000313" key="4">
    <source>
        <dbReference type="Proteomes" id="UP000515162"/>
    </source>
</evidence>
<reference evidence="5" key="1">
    <citation type="submission" date="2025-08" db="UniProtKB">
        <authorList>
            <consortium name="RefSeq"/>
        </authorList>
    </citation>
    <scope>IDENTIFICATION</scope>
    <source>
        <strain evidence="5">Mau12</strain>
        <tissue evidence="5">Whole Body</tissue>
    </source>
</reference>
<dbReference type="GO" id="GO:0006508">
    <property type="term" value="P:proteolysis"/>
    <property type="evidence" value="ECO:0007669"/>
    <property type="project" value="InterPro"/>
</dbReference>
<name>A0A6P8JQR2_DROMA</name>